<accession>A0A968GFG0</accession>
<comment type="caution">
    <text evidence="1">The sequence shown here is derived from an EMBL/GenBank/DDBJ whole genome shotgun (WGS) entry which is preliminary data.</text>
</comment>
<dbReference type="EMBL" id="JAATLM010000001">
    <property type="protein sequence ID" value="NIZ69611.1"/>
    <property type="molecule type" value="Genomic_DNA"/>
</dbReference>
<keyword evidence="2" id="KW-1185">Reference proteome</keyword>
<evidence type="ECO:0000313" key="1">
    <source>
        <dbReference type="EMBL" id="NIZ69611.1"/>
    </source>
</evidence>
<name>A0A968GFG0_9SPIO</name>
<gene>
    <name evidence="1" type="ORF">HCT48_05205</name>
</gene>
<proteinExistence type="predicted"/>
<protein>
    <submittedName>
        <fullName evidence="1">Uncharacterized protein</fullName>
    </submittedName>
</protein>
<sequence>MKKVLSLFLVLLLVVGTLYWLGIPNLSVNADQIGVIHTKTSGYELISEENRHRWDARKLLPHNYQVLTFSHHFQTFPIEIQSELPQSALLAEILKIDALKTVNPFAFHLKGELSMRVKPEHIIPLLQSGAIISNDLNSFYQEELQKIQSLFTEKFATASLETLQYSSQNRLLTLLREEFPHLEFSHISIQKLQMPNLDIYQLATDTLRSQNQESRQQQAEVELLHHQLLLEQERSLGEFKLELEKLEAMGELLSRYPILIAYLALERDHPIDSPLVMPFLQQGLASNSEASQTDSEE</sequence>
<dbReference type="RefSeq" id="WP_167695696.1">
    <property type="nucleotide sequence ID" value="NZ_CP118181.1"/>
</dbReference>
<reference evidence="1" key="1">
    <citation type="submission" date="2020-03" db="EMBL/GenBank/DDBJ databases">
        <title>Spirochaetal bacteria isolated from arthropods constitute a novel genus Entomospira genus novum within the order Spirochaetales.</title>
        <authorList>
            <person name="Grana-Miraglia L."/>
            <person name="Sikutova S."/>
            <person name="Fingerle V."/>
            <person name="Sing A."/>
            <person name="Castillo-Ramirez S."/>
            <person name="Margos G."/>
            <person name="Rudolf I."/>
        </authorList>
    </citation>
    <scope>NUCLEOTIDE SEQUENCE</scope>
    <source>
        <strain evidence="1">BR149</strain>
    </source>
</reference>
<dbReference type="Proteomes" id="UP000778951">
    <property type="component" value="Unassembled WGS sequence"/>
</dbReference>
<organism evidence="1 2">
    <name type="scientific">Entomospira culicis</name>
    <dbReference type="NCBI Taxonomy" id="2719989"/>
    <lineage>
        <taxon>Bacteria</taxon>
        <taxon>Pseudomonadati</taxon>
        <taxon>Spirochaetota</taxon>
        <taxon>Spirochaetia</taxon>
        <taxon>Spirochaetales</taxon>
        <taxon>Spirochaetaceae</taxon>
        <taxon>Entomospira</taxon>
    </lineage>
</organism>
<evidence type="ECO:0000313" key="2">
    <source>
        <dbReference type="Proteomes" id="UP000778951"/>
    </source>
</evidence>
<dbReference type="AlphaFoldDB" id="A0A968GFG0"/>